<dbReference type="SUPFAM" id="SSF46785">
    <property type="entry name" value="Winged helix' DNA-binding domain"/>
    <property type="match status" value="1"/>
</dbReference>
<dbReference type="SUPFAM" id="SSF48008">
    <property type="entry name" value="GntR ligand-binding domain-like"/>
    <property type="match status" value="1"/>
</dbReference>
<accession>A0ABW4YZX8</accession>
<gene>
    <name evidence="5" type="ORF">ACFSNC_14995</name>
</gene>
<sequence length="225" mass="25606">MVDRTASEASTLGERVFEQMLDMIYRGDLAPGSVVNEAALAVRFQVSRGPIREAVRRLQGIQLVTREPFAKARVVKLSRQALADLYEMREALEGYACRLVTERMSDQDLAELIAALETARQDYLRDGQPESLSDFDFHSRIIRASGNARLISTLYGDLYHLLRMMRRIKGHVPQRKHDAYSEHWQIIRAIKARDADLAESLMRAHIRRAAAHTMDEGQLTDVASR</sequence>
<reference evidence="6" key="1">
    <citation type="journal article" date="2019" name="Int. J. Syst. Evol. Microbiol.">
        <title>The Global Catalogue of Microorganisms (GCM) 10K type strain sequencing project: providing services to taxonomists for standard genome sequencing and annotation.</title>
        <authorList>
            <consortium name="The Broad Institute Genomics Platform"/>
            <consortium name="The Broad Institute Genome Sequencing Center for Infectious Disease"/>
            <person name="Wu L."/>
            <person name="Ma J."/>
        </authorList>
    </citation>
    <scope>NUCLEOTIDE SEQUENCE [LARGE SCALE GENOMIC DNA]</scope>
    <source>
        <strain evidence="6">CCM 7435</strain>
    </source>
</reference>
<keyword evidence="1" id="KW-0805">Transcription regulation</keyword>
<dbReference type="Pfam" id="PF07729">
    <property type="entry name" value="FCD"/>
    <property type="match status" value="1"/>
</dbReference>
<dbReference type="Gene3D" id="1.20.120.530">
    <property type="entry name" value="GntR ligand-binding domain-like"/>
    <property type="match status" value="1"/>
</dbReference>
<evidence type="ECO:0000313" key="6">
    <source>
        <dbReference type="Proteomes" id="UP001597299"/>
    </source>
</evidence>
<evidence type="ECO:0000313" key="5">
    <source>
        <dbReference type="EMBL" id="MFD2141718.1"/>
    </source>
</evidence>
<dbReference type="Gene3D" id="1.10.10.10">
    <property type="entry name" value="Winged helix-like DNA-binding domain superfamily/Winged helix DNA-binding domain"/>
    <property type="match status" value="1"/>
</dbReference>
<evidence type="ECO:0000256" key="2">
    <source>
        <dbReference type="ARBA" id="ARBA00023125"/>
    </source>
</evidence>
<dbReference type="InterPro" id="IPR011711">
    <property type="entry name" value="GntR_C"/>
</dbReference>
<dbReference type="PROSITE" id="PS50949">
    <property type="entry name" value="HTH_GNTR"/>
    <property type="match status" value="1"/>
</dbReference>
<organism evidence="5 6">
    <name type="scientific">Ancylobacter oerskovii</name>
    <dbReference type="NCBI Taxonomy" id="459519"/>
    <lineage>
        <taxon>Bacteria</taxon>
        <taxon>Pseudomonadati</taxon>
        <taxon>Pseudomonadota</taxon>
        <taxon>Alphaproteobacteria</taxon>
        <taxon>Hyphomicrobiales</taxon>
        <taxon>Xanthobacteraceae</taxon>
        <taxon>Ancylobacter</taxon>
    </lineage>
</organism>
<dbReference type="SMART" id="SM00895">
    <property type="entry name" value="FCD"/>
    <property type="match status" value="1"/>
</dbReference>
<dbReference type="Proteomes" id="UP001597299">
    <property type="component" value="Unassembled WGS sequence"/>
</dbReference>
<dbReference type="EMBL" id="JBHUHD010000001">
    <property type="protein sequence ID" value="MFD2141718.1"/>
    <property type="molecule type" value="Genomic_DNA"/>
</dbReference>
<proteinExistence type="predicted"/>
<keyword evidence="3" id="KW-0804">Transcription</keyword>
<feature type="domain" description="HTH gntR-type" evidence="4">
    <location>
        <begin position="10"/>
        <end position="77"/>
    </location>
</feature>
<dbReference type="PANTHER" id="PTHR43537">
    <property type="entry name" value="TRANSCRIPTIONAL REGULATOR, GNTR FAMILY"/>
    <property type="match status" value="1"/>
</dbReference>
<evidence type="ECO:0000256" key="3">
    <source>
        <dbReference type="ARBA" id="ARBA00023163"/>
    </source>
</evidence>
<dbReference type="RefSeq" id="WP_213352607.1">
    <property type="nucleotide sequence ID" value="NZ_JAHBGB010000027.1"/>
</dbReference>
<name>A0ABW4YZX8_9HYPH</name>
<dbReference type="InterPro" id="IPR008920">
    <property type="entry name" value="TF_FadR/GntR_C"/>
</dbReference>
<dbReference type="InterPro" id="IPR036388">
    <property type="entry name" value="WH-like_DNA-bd_sf"/>
</dbReference>
<dbReference type="Pfam" id="PF00392">
    <property type="entry name" value="GntR"/>
    <property type="match status" value="1"/>
</dbReference>
<comment type="caution">
    <text evidence="5">The sequence shown here is derived from an EMBL/GenBank/DDBJ whole genome shotgun (WGS) entry which is preliminary data.</text>
</comment>
<dbReference type="PANTHER" id="PTHR43537:SF49">
    <property type="entry name" value="TRANSCRIPTIONAL REGULATORY PROTEIN"/>
    <property type="match status" value="1"/>
</dbReference>
<evidence type="ECO:0000259" key="4">
    <source>
        <dbReference type="PROSITE" id="PS50949"/>
    </source>
</evidence>
<dbReference type="InterPro" id="IPR000524">
    <property type="entry name" value="Tscrpt_reg_HTH_GntR"/>
</dbReference>
<protein>
    <submittedName>
        <fullName evidence="5">GntR family transcriptional regulator</fullName>
    </submittedName>
</protein>
<keyword evidence="6" id="KW-1185">Reference proteome</keyword>
<evidence type="ECO:0000256" key="1">
    <source>
        <dbReference type="ARBA" id="ARBA00023015"/>
    </source>
</evidence>
<dbReference type="InterPro" id="IPR036390">
    <property type="entry name" value="WH_DNA-bd_sf"/>
</dbReference>
<keyword evidence="2" id="KW-0238">DNA-binding</keyword>
<dbReference type="SMART" id="SM00345">
    <property type="entry name" value="HTH_GNTR"/>
    <property type="match status" value="1"/>
</dbReference>